<dbReference type="EMBL" id="DAAODW010000004">
    <property type="protein sequence ID" value="HAD2642082.1"/>
    <property type="molecule type" value="Genomic_DNA"/>
</dbReference>
<evidence type="ECO:0000313" key="2">
    <source>
        <dbReference type="EMBL" id="HAD2274776.1"/>
    </source>
</evidence>
<dbReference type="AlphaFoldDB" id="A0A711NU84"/>
<dbReference type="GO" id="GO:0016740">
    <property type="term" value="F:transferase activity"/>
    <property type="evidence" value="ECO:0007669"/>
    <property type="project" value="UniProtKB-KW"/>
</dbReference>
<evidence type="ECO:0000313" key="1">
    <source>
        <dbReference type="EMBL" id="HAD2208780.1"/>
    </source>
</evidence>
<dbReference type="Pfam" id="PF14269">
    <property type="entry name" value="Arylsulfotran_2"/>
    <property type="match status" value="1"/>
</dbReference>
<dbReference type="Gene3D" id="2.130.10.10">
    <property type="entry name" value="YVTN repeat-like/Quinoprotein amine dehydrogenase"/>
    <property type="match status" value="1"/>
</dbReference>
<keyword evidence="3" id="KW-0808">Transferase</keyword>
<evidence type="ECO:0000313" key="4">
    <source>
        <dbReference type="EMBL" id="HAD2464717.1"/>
    </source>
</evidence>
<dbReference type="InterPro" id="IPR053143">
    <property type="entry name" value="Arylsulfate_ST"/>
</dbReference>
<dbReference type="PANTHER" id="PTHR35340:SF5">
    <property type="entry name" value="ASST-DOMAIN-CONTAINING PROTEIN"/>
    <property type="match status" value="1"/>
</dbReference>
<dbReference type="InterPro" id="IPR015943">
    <property type="entry name" value="WD40/YVTN_repeat-like_dom_sf"/>
</dbReference>
<sequence length="320" mass="35714">MAHLTQDSTFTLGRRLAGLIYADKAKSFGGYTLFAPQTAEGRVYLVDEQGEVAHQWQLPVRAGRDAVLLPNGNLLYTAASPLPADIAARVTGGDPRRDAPDGIIQSDVVKEVNRDGEVVWEWRAWEHLNPEDFPIHDIFDRRHWPMINGLSVTRDGLVLMSLRTTSGVIAVDKESGKVIWHAGPEVVAQQHTPVEMENGSILVFDNGNLRPGVTSPHSTVLEFDPQTKAITWQYRDIFPPAFFSPYMGSAQRLANGNTFICESAFGRLFEVTPEGETVWEYIIPFFNEYPEHLSKGIIPGKQNSAFRAHRYAADAISWLK</sequence>
<name>A0A711NU84_SALET</name>
<reference evidence="3" key="2">
    <citation type="submission" date="2019-01" db="EMBL/GenBank/DDBJ databases">
        <authorList>
            <consortium name="NCBI Pathogen Detection Project"/>
        </authorList>
    </citation>
    <scope>NUCLEOTIDE SEQUENCE</scope>
    <source>
        <strain evidence="3">Salmonella enterica subsp. enterica</strain>
    </source>
</reference>
<reference evidence="3" key="1">
    <citation type="journal article" date="2018" name="Genome Biol.">
        <title>SKESA: strategic k-mer extension for scrupulous assemblies.</title>
        <authorList>
            <person name="Souvorov A."/>
            <person name="Agarwala R."/>
            <person name="Lipman D.J."/>
        </authorList>
    </citation>
    <scope>NUCLEOTIDE SEQUENCE</scope>
    <source>
        <strain evidence="3">Salmonella enterica subsp. enterica</strain>
    </source>
</reference>
<dbReference type="InterPro" id="IPR011047">
    <property type="entry name" value="Quinoprotein_ADH-like_sf"/>
</dbReference>
<comment type="caution">
    <text evidence="3">The sequence shown here is derived from an EMBL/GenBank/DDBJ whole genome shotgun (WGS) entry which is preliminary data.</text>
</comment>
<protein>
    <submittedName>
        <fullName evidence="3">Aryl sulfotransferase</fullName>
    </submittedName>
</protein>
<gene>
    <name evidence="1" type="ORF">G1G68_09410</name>
    <name evidence="3" type="ORF">G1G78_09585</name>
    <name evidence="2" type="ORF">G1G81_08870</name>
    <name evidence="4" type="ORF">G1H27_09885</name>
    <name evidence="5" type="ORF">G1H45_09825</name>
</gene>
<organism evidence="3">
    <name type="scientific">Salmonella enterica I</name>
    <dbReference type="NCBI Taxonomy" id="59201"/>
    <lineage>
        <taxon>Bacteria</taxon>
        <taxon>Pseudomonadati</taxon>
        <taxon>Pseudomonadota</taxon>
        <taxon>Gammaproteobacteria</taxon>
        <taxon>Enterobacterales</taxon>
        <taxon>Enterobacteriaceae</taxon>
        <taxon>Salmonella</taxon>
    </lineage>
</organism>
<dbReference type="EMBL" id="DAAOAN010000004">
    <property type="protein sequence ID" value="HAD2208780.1"/>
    <property type="molecule type" value="Genomic_DNA"/>
</dbReference>
<proteinExistence type="predicted"/>
<dbReference type="PANTHER" id="PTHR35340">
    <property type="entry name" value="PQQ ENZYME REPEAT PROTEIN-RELATED"/>
    <property type="match status" value="1"/>
</dbReference>
<evidence type="ECO:0000313" key="3">
    <source>
        <dbReference type="EMBL" id="HAD2412375.1"/>
    </source>
</evidence>
<dbReference type="EMBL" id="DAAOCL010000004">
    <property type="protein sequence ID" value="HAD2464717.1"/>
    <property type="molecule type" value="Genomic_DNA"/>
</dbReference>
<dbReference type="EMBL" id="DAAOAZ010000004">
    <property type="protein sequence ID" value="HAD2274776.1"/>
    <property type="molecule type" value="Genomic_DNA"/>
</dbReference>
<dbReference type="EMBL" id="DAAOCC010000004">
    <property type="protein sequence ID" value="HAD2412375.1"/>
    <property type="molecule type" value="Genomic_DNA"/>
</dbReference>
<evidence type="ECO:0000313" key="5">
    <source>
        <dbReference type="EMBL" id="HAD2642082.1"/>
    </source>
</evidence>
<accession>A0A711NU84</accession>
<dbReference type="InterPro" id="IPR039535">
    <property type="entry name" value="ASST-like"/>
</dbReference>
<dbReference type="SUPFAM" id="SSF50998">
    <property type="entry name" value="Quinoprotein alcohol dehydrogenase-like"/>
    <property type="match status" value="1"/>
</dbReference>